<dbReference type="Gene3D" id="3.40.50.1240">
    <property type="entry name" value="Phosphoglycerate mutase-like"/>
    <property type="match status" value="1"/>
</dbReference>
<dbReference type="PANTHER" id="PTHR16469">
    <property type="entry name" value="UBIQUITIN-ASSOCIATED AND SH3 DOMAIN-CONTAINING BA-RELATED"/>
    <property type="match status" value="1"/>
</dbReference>
<dbReference type="InterPro" id="IPR013078">
    <property type="entry name" value="His_Pase_superF_clade-1"/>
</dbReference>
<organism evidence="1 2">
    <name type="scientific">Euplotes crassus</name>
    <dbReference type="NCBI Taxonomy" id="5936"/>
    <lineage>
        <taxon>Eukaryota</taxon>
        <taxon>Sar</taxon>
        <taxon>Alveolata</taxon>
        <taxon>Ciliophora</taxon>
        <taxon>Intramacronucleata</taxon>
        <taxon>Spirotrichea</taxon>
        <taxon>Hypotrichia</taxon>
        <taxon>Euplotida</taxon>
        <taxon>Euplotidae</taxon>
        <taxon>Moneuplotes</taxon>
    </lineage>
</organism>
<dbReference type="InterPro" id="IPR029033">
    <property type="entry name" value="His_PPase_superfam"/>
</dbReference>
<dbReference type="SMART" id="SM00855">
    <property type="entry name" value="PGAM"/>
    <property type="match status" value="1"/>
</dbReference>
<comment type="caution">
    <text evidence="1">The sequence shown here is derived from an EMBL/GenBank/DDBJ whole genome shotgun (WGS) entry which is preliminary data.</text>
</comment>
<dbReference type="PANTHER" id="PTHR16469:SF27">
    <property type="entry name" value="UBIQUITIN-ASSOCIATED AND SH3 DOMAIN-CONTAINING BA-RELATED"/>
    <property type="match status" value="1"/>
</dbReference>
<dbReference type="CDD" id="cd07067">
    <property type="entry name" value="HP_PGM_like"/>
    <property type="match status" value="1"/>
</dbReference>
<evidence type="ECO:0000313" key="1">
    <source>
        <dbReference type="EMBL" id="CAI2378912.1"/>
    </source>
</evidence>
<proteinExistence type="predicted"/>
<dbReference type="AlphaFoldDB" id="A0AAD1XTY0"/>
<dbReference type="Pfam" id="PF00300">
    <property type="entry name" value="His_Phos_1"/>
    <property type="match status" value="1"/>
</dbReference>
<reference evidence="1" key="1">
    <citation type="submission" date="2023-07" db="EMBL/GenBank/DDBJ databases">
        <authorList>
            <consortium name="AG Swart"/>
            <person name="Singh M."/>
            <person name="Singh A."/>
            <person name="Seah K."/>
            <person name="Emmerich C."/>
        </authorList>
    </citation>
    <scope>NUCLEOTIDE SEQUENCE</scope>
    <source>
        <strain evidence="1">DP1</strain>
    </source>
</reference>
<gene>
    <name evidence="1" type="ORF">ECRASSUSDP1_LOCUS20312</name>
</gene>
<dbReference type="Proteomes" id="UP001295684">
    <property type="component" value="Unassembled WGS sequence"/>
</dbReference>
<dbReference type="SUPFAM" id="SSF53254">
    <property type="entry name" value="Phosphoglycerate mutase-like"/>
    <property type="match status" value="1"/>
</dbReference>
<keyword evidence="2" id="KW-1185">Reference proteome</keyword>
<dbReference type="InterPro" id="IPR051710">
    <property type="entry name" value="Phosphatase_SH3-domain"/>
</dbReference>
<evidence type="ECO:0008006" key="3">
    <source>
        <dbReference type="Google" id="ProtNLM"/>
    </source>
</evidence>
<accession>A0AAD1XTY0</accession>
<name>A0AAD1XTY0_EUPCR</name>
<sequence length="253" mass="28707">MEEDPKDLSHISLDETKDYFFGIRHGQRADKDGEHYDDVPLTEHGKEQAAAAGKLLSELFARSKITKITFIASPFLRTLQTANEVAKECGLKDLKIDLEFMESLYPEFNESNPLVKLESRNLSAEDMQEKYLDSGITVQYPTEEEWKQADEVFPEPIGEDFKRLFNGFENVISKYPSEGKEGSNVVILVGHGSMLKCITDFIEESDKVVDYCSIGALEYDREGNKSLLINRFCGHVTRDEGWKLDPVLHACVI</sequence>
<protein>
    <recommendedName>
        <fullName evidence="3">Phosphoglycerate mutase</fullName>
    </recommendedName>
</protein>
<dbReference type="EMBL" id="CAMPGE010020693">
    <property type="protein sequence ID" value="CAI2378912.1"/>
    <property type="molecule type" value="Genomic_DNA"/>
</dbReference>
<evidence type="ECO:0000313" key="2">
    <source>
        <dbReference type="Proteomes" id="UP001295684"/>
    </source>
</evidence>